<name>A0ABX1TND2_9GAMM</name>
<dbReference type="EMBL" id="SPMZ01000026">
    <property type="protein sequence ID" value="NMQ19410.1"/>
    <property type="molecule type" value="Genomic_DNA"/>
</dbReference>
<reference evidence="4 5" key="1">
    <citation type="submission" date="2019-03" db="EMBL/GenBank/DDBJ databases">
        <title>Metabolic reconstructions from genomes of highly enriched 'Candidatus Accumulibacter' and 'Candidatus Competibacter' bioreactor populations.</title>
        <authorList>
            <person name="Annavajhala M.K."/>
            <person name="Welles L."/>
            <person name="Abbas B."/>
            <person name="Sorokin D."/>
            <person name="Park H."/>
            <person name="Van Loosdrecht M."/>
            <person name="Chandran K."/>
        </authorList>
    </citation>
    <scope>NUCLEOTIDE SEQUENCE [LARGE SCALE GENOMIC DNA]</scope>
    <source>
        <strain evidence="4 5">SBR_G</strain>
    </source>
</reference>
<dbReference type="InterPro" id="IPR001789">
    <property type="entry name" value="Sig_transdc_resp-reg_receiver"/>
</dbReference>
<dbReference type="RefSeq" id="WP_169248666.1">
    <property type="nucleotide sequence ID" value="NZ_SPMZ01000026.1"/>
</dbReference>
<dbReference type="SUPFAM" id="SSF52172">
    <property type="entry name" value="CheY-like"/>
    <property type="match status" value="1"/>
</dbReference>
<dbReference type="Proteomes" id="UP000760480">
    <property type="component" value="Unassembled WGS sequence"/>
</dbReference>
<evidence type="ECO:0000313" key="5">
    <source>
        <dbReference type="Proteomes" id="UP000760480"/>
    </source>
</evidence>
<evidence type="ECO:0000259" key="3">
    <source>
        <dbReference type="PROSITE" id="PS50110"/>
    </source>
</evidence>
<keyword evidence="1 2" id="KW-0597">Phosphoprotein</keyword>
<dbReference type="PANTHER" id="PTHR45339">
    <property type="entry name" value="HYBRID SIGNAL TRANSDUCTION HISTIDINE KINASE J"/>
    <property type="match status" value="1"/>
</dbReference>
<dbReference type="Gene3D" id="3.40.50.2300">
    <property type="match status" value="1"/>
</dbReference>
<dbReference type="InterPro" id="IPR011006">
    <property type="entry name" value="CheY-like_superfamily"/>
</dbReference>
<dbReference type="Pfam" id="PF00072">
    <property type="entry name" value="Response_reg"/>
    <property type="match status" value="1"/>
</dbReference>
<organism evidence="4 5">
    <name type="scientific">Candidatus Competibacter phosphatis</name>
    <dbReference type="NCBI Taxonomy" id="221280"/>
    <lineage>
        <taxon>Bacteria</taxon>
        <taxon>Pseudomonadati</taxon>
        <taxon>Pseudomonadota</taxon>
        <taxon>Gammaproteobacteria</taxon>
        <taxon>Candidatus Competibacteraceae</taxon>
        <taxon>Candidatus Competibacter</taxon>
    </lineage>
</organism>
<evidence type="ECO:0000313" key="4">
    <source>
        <dbReference type="EMBL" id="NMQ19410.1"/>
    </source>
</evidence>
<feature type="domain" description="Response regulatory" evidence="3">
    <location>
        <begin position="4"/>
        <end position="120"/>
    </location>
</feature>
<proteinExistence type="predicted"/>
<keyword evidence="5" id="KW-1185">Reference proteome</keyword>
<gene>
    <name evidence="4" type="ORF">E4P82_09515</name>
</gene>
<sequence length="135" mass="15125">MAPVILIIEDNEMNMKLLKSIINKAQCQVIEATDAESGILLTKIHEPDLILMDIQLPDMDGLQATRIIKQDPDLNHIPIVALTSHAMIGDDNKAKAAGCDGYITKPINTRTFMNEIFYFIRSKDEKDIEQKKTGT</sequence>
<evidence type="ECO:0000256" key="1">
    <source>
        <dbReference type="ARBA" id="ARBA00022553"/>
    </source>
</evidence>
<dbReference type="PANTHER" id="PTHR45339:SF3">
    <property type="entry name" value="HISTIDINE KINASE"/>
    <property type="match status" value="1"/>
</dbReference>
<feature type="modified residue" description="4-aspartylphosphate" evidence="2">
    <location>
        <position position="53"/>
    </location>
</feature>
<dbReference type="SMART" id="SM00448">
    <property type="entry name" value="REC"/>
    <property type="match status" value="1"/>
</dbReference>
<protein>
    <submittedName>
        <fullName evidence="4">Response regulator</fullName>
    </submittedName>
</protein>
<dbReference type="PROSITE" id="PS50110">
    <property type="entry name" value="RESPONSE_REGULATORY"/>
    <property type="match status" value="1"/>
</dbReference>
<accession>A0ABX1TND2</accession>
<evidence type="ECO:0000256" key="2">
    <source>
        <dbReference type="PROSITE-ProRule" id="PRU00169"/>
    </source>
</evidence>
<comment type="caution">
    <text evidence="4">The sequence shown here is derived from an EMBL/GenBank/DDBJ whole genome shotgun (WGS) entry which is preliminary data.</text>
</comment>